<dbReference type="PROSITE" id="PS50940">
    <property type="entry name" value="CHIT_BIND_II"/>
    <property type="match status" value="1"/>
</dbReference>
<dbReference type="InterPro" id="IPR036508">
    <property type="entry name" value="Chitin-bd_dom_sf"/>
</dbReference>
<protein>
    <recommendedName>
        <fullName evidence="2">Chitin-binding type-2 domain-containing protein</fullName>
    </recommendedName>
</protein>
<feature type="region of interest" description="Disordered" evidence="1">
    <location>
        <begin position="18"/>
        <end position="43"/>
    </location>
</feature>
<dbReference type="Proteomes" id="UP000014500">
    <property type="component" value="Unassembled WGS sequence"/>
</dbReference>
<evidence type="ECO:0000256" key="1">
    <source>
        <dbReference type="SAM" id="MobiDB-lite"/>
    </source>
</evidence>
<evidence type="ECO:0000313" key="4">
    <source>
        <dbReference type="Proteomes" id="UP000014500"/>
    </source>
</evidence>
<dbReference type="GO" id="GO:0005576">
    <property type="term" value="C:extracellular region"/>
    <property type="evidence" value="ECO:0007669"/>
    <property type="project" value="InterPro"/>
</dbReference>
<dbReference type="Gene3D" id="2.170.140.10">
    <property type="entry name" value="Chitin binding domain"/>
    <property type="match status" value="1"/>
</dbReference>
<reference evidence="3" key="2">
    <citation type="submission" date="2015-02" db="UniProtKB">
        <authorList>
            <consortium name="EnsemblMetazoa"/>
        </authorList>
    </citation>
    <scope>IDENTIFICATION</scope>
</reference>
<dbReference type="EMBL" id="JH431849">
    <property type="status" value="NOT_ANNOTATED_CDS"/>
    <property type="molecule type" value="Genomic_DNA"/>
</dbReference>
<feature type="domain" description="Chitin-binding type-2" evidence="2">
    <location>
        <begin position="190"/>
        <end position="247"/>
    </location>
</feature>
<keyword evidence="4" id="KW-1185">Reference proteome</keyword>
<feature type="compositionally biased region" description="Polar residues" evidence="1">
    <location>
        <begin position="31"/>
        <end position="41"/>
    </location>
</feature>
<dbReference type="SUPFAM" id="SSF57625">
    <property type="entry name" value="Invertebrate chitin-binding proteins"/>
    <property type="match status" value="1"/>
</dbReference>
<dbReference type="Pfam" id="PF01607">
    <property type="entry name" value="CBM_14"/>
    <property type="match status" value="1"/>
</dbReference>
<reference evidence="4" key="1">
    <citation type="submission" date="2011-05" db="EMBL/GenBank/DDBJ databases">
        <authorList>
            <person name="Richards S.R."/>
            <person name="Qu J."/>
            <person name="Jiang H."/>
            <person name="Jhangiani S.N."/>
            <person name="Agravi P."/>
            <person name="Goodspeed R."/>
            <person name="Gross S."/>
            <person name="Mandapat C."/>
            <person name="Jackson L."/>
            <person name="Mathew T."/>
            <person name="Pu L."/>
            <person name="Thornton R."/>
            <person name="Saada N."/>
            <person name="Wilczek-Boney K.B."/>
            <person name="Lee S."/>
            <person name="Kovar C."/>
            <person name="Wu Y."/>
            <person name="Scherer S.E."/>
            <person name="Worley K.C."/>
            <person name="Muzny D.M."/>
            <person name="Gibbs R."/>
        </authorList>
    </citation>
    <scope>NUCLEOTIDE SEQUENCE</scope>
    <source>
        <strain evidence="4">Brora</strain>
    </source>
</reference>
<proteinExistence type="predicted"/>
<dbReference type="EnsemblMetazoa" id="SMAR015165-RA">
    <property type="protein sequence ID" value="SMAR015165-PA"/>
    <property type="gene ID" value="SMAR015165"/>
</dbReference>
<dbReference type="InterPro" id="IPR002557">
    <property type="entry name" value="Chitin-bd_dom"/>
</dbReference>
<feature type="region of interest" description="Disordered" evidence="1">
    <location>
        <begin position="70"/>
        <end position="89"/>
    </location>
</feature>
<dbReference type="SMART" id="SM00494">
    <property type="entry name" value="ChtBD2"/>
    <property type="match status" value="1"/>
</dbReference>
<accession>T1JMT5</accession>
<name>T1JMT5_STRMM</name>
<evidence type="ECO:0000313" key="3">
    <source>
        <dbReference type="EnsemblMetazoa" id="SMAR015165-PA"/>
    </source>
</evidence>
<dbReference type="GO" id="GO:0008061">
    <property type="term" value="F:chitin binding"/>
    <property type="evidence" value="ECO:0007669"/>
    <property type="project" value="InterPro"/>
</dbReference>
<dbReference type="AlphaFoldDB" id="T1JMT5"/>
<evidence type="ECO:0000259" key="2">
    <source>
        <dbReference type="PROSITE" id="PS50940"/>
    </source>
</evidence>
<dbReference type="HOGENOM" id="CLU_1005832_0_0_1"/>
<organism evidence="3 4">
    <name type="scientific">Strigamia maritima</name>
    <name type="common">European centipede</name>
    <name type="synonym">Geophilus maritimus</name>
    <dbReference type="NCBI Taxonomy" id="126957"/>
    <lineage>
        <taxon>Eukaryota</taxon>
        <taxon>Metazoa</taxon>
        <taxon>Ecdysozoa</taxon>
        <taxon>Arthropoda</taxon>
        <taxon>Myriapoda</taxon>
        <taxon>Chilopoda</taxon>
        <taxon>Pleurostigmophora</taxon>
        <taxon>Geophilomorpha</taxon>
        <taxon>Linotaeniidae</taxon>
        <taxon>Strigamia</taxon>
    </lineage>
</organism>
<sequence>MVILKRWRMCRTRSAKVRLGEMATARGSGKPPTNQRSSPSAHQHPLAVLSMECARDGHVVRRQVKDLLSTHAASPADAPTLPTTNSETETFSPHCAVHLTWARPAAKAVLSAQQIESICKSFFGDQSALIYMTAIALQRARQNYCDRWNERESRLETKGLLVLILGSHNCLVESHFKVSMPEEDVITNYTESCASHPNGIYTRMLDNCKSYYRCYNGSKFQYQCEDGFAFDMVTGECTVAEKVQCNNEDFGRLVLDCEGKPDGVYVDFYTHCHNYYW</sequence>